<accession>A0A5A8C1K4</accession>
<dbReference type="Proteomes" id="UP000322899">
    <property type="component" value="Unassembled WGS sequence"/>
</dbReference>
<gene>
    <name evidence="9" type="ORF">FNF27_06880</name>
    <name evidence="6" type="ORF">FNF28_07750</name>
    <name evidence="7" type="ORF">FNF29_07727</name>
    <name evidence="8" type="ORF">FNF31_05480</name>
</gene>
<feature type="domain" description="Cystatin" evidence="5">
    <location>
        <begin position="27"/>
        <end position="109"/>
    </location>
</feature>
<comment type="caution">
    <text evidence="7">The sequence shown here is derived from an EMBL/GenBank/DDBJ whole genome shotgun (WGS) entry which is preliminary data.</text>
</comment>
<sequence>MRRAFTVFLLALCVATAMAGFGPATLGGKRRVDSQDEGALKAAAAAVDKLNQENHSLWRHVLVGIDRGTKQVVNGVIYDLQLAVAISPCRNPYTMADPSAAEPKGDPCEKNYRVAETQPMHARVLLRPQEADPYLVTFDQDMF</sequence>
<evidence type="ECO:0000313" key="12">
    <source>
        <dbReference type="Proteomes" id="UP000324907"/>
    </source>
</evidence>
<keyword evidence="2" id="KW-0646">Protease inhibitor</keyword>
<dbReference type="Proteomes" id="UP000324907">
    <property type="component" value="Unassembled WGS sequence"/>
</dbReference>
<evidence type="ECO:0000313" key="7">
    <source>
        <dbReference type="EMBL" id="KAA0146923.1"/>
    </source>
</evidence>
<dbReference type="GO" id="GO:0005615">
    <property type="term" value="C:extracellular space"/>
    <property type="evidence" value="ECO:0007669"/>
    <property type="project" value="TreeGrafter"/>
</dbReference>
<dbReference type="Proteomes" id="UP000323011">
    <property type="component" value="Unassembled WGS sequence"/>
</dbReference>
<evidence type="ECO:0000313" key="8">
    <source>
        <dbReference type="EMBL" id="KAA0158246.1"/>
    </source>
</evidence>
<dbReference type="GO" id="GO:0004869">
    <property type="term" value="F:cysteine-type endopeptidase inhibitor activity"/>
    <property type="evidence" value="ECO:0007669"/>
    <property type="project" value="UniProtKB-KW"/>
</dbReference>
<dbReference type="PANTHER" id="PTHR46186">
    <property type="entry name" value="CYSTATIN"/>
    <property type="match status" value="1"/>
</dbReference>
<evidence type="ECO:0000256" key="2">
    <source>
        <dbReference type="ARBA" id="ARBA00022690"/>
    </source>
</evidence>
<dbReference type="Pfam" id="PF00031">
    <property type="entry name" value="Cystatin"/>
    <property type="match status" value="1"/>
</dbReference>
<feature type="chain" id="PRO_5033472828" description="Cystatin domain-containing protein" evidence="4">
    <location>
        <begin position="20"/>
        <end position="143"/>
    </location>
</feature>
<dbReference type="InterPro" id="IPR000010">
    <property type="entry name" value="Cystatin_dom"/>
</dbReference>
<name>A0A5A8C1K4_CAFRO</name>
<evidence type="ECO:0000256" key="4">
    <source>
        <dbReference type="SAM" id="SignalP"/>
    </source>
</evidence>
<evidence type="ECO:0000256" key="3">
    <source>
        <dbReference type="ARBA" id="ARBA00022704"/>
    </source>
</evidence>
<evidence type="ECO:0000313" key="10">
    <source>
        <dbReference type="Proteomes" id="UP000322899"/>
    </source>
</evidence>
<reference evidence="10 11" key="1">
    <citation type="submission" date="2019-07" db="EMBL/GenBank/DDBJ databases">
        <title>Genomes of Cafeteria roenbergensis.</title>
        <authorList>
            <person name="Fischer M.G."/>
            <person name="Hackl T."/>
            <person name="Roman M."/>
        </authorList>
    </citation>
    <scope>NUCLEOTIDE SEQUENCE [LARGE SCALE GENOMIC DNA]</scope>
    <source>
        <strain evidence="7 11">BVI</strain>
        <strain evidence="8 13">Cflag</strain>
        <strain evidence="9 10">E4-10P</strain>
        <strain evidence="6 12">RCC970-E3</strain>
    </source>
</reference>
<evidence type="ECO:0000313" key="6">
    <source>
        <dbReference type="EMBL" id="KAA0145991.1"/>
    </source>
</evidence>
<dbReference type="OrthoDB" id="10633673at2759"/>
<keyword evidence="4" id="KW-0732">Signal</keyword>
<evidence type="ECO:0000313" key="11">
    <source>
        <dbReference type="Proteomes" id="UP000323011"/>
    </source>
</evidence>
<evidence type="ECO:0000256" key="1">
    <source>
        <dbReference type="ARBA" id="ARBA00009403"/>
    </source>
</evidence>
<feature type="signal peptide" evidence="4">
    <location>
        <begin position="1"/>
        <end position="19"/>
    </location>
</feature>
<dbReference type="EMBL" id="VLTN01000075">
    <property type="protein sequence ID" value="KAA0146923.1"/>
    <property type="molecule type" value="Genomic_DNA"/>
</dbReference>
<dbReference type="EMBL" id="VLTO01000067">
    <property type="protein sequence ID" value="KAA0169699.1"/>
    <property type="molecule type" value="Genomic_DNA"/>
</dbReference>
<dbReference type="GO" id="GO:0031982">
    <property type="term" value="C:vesicle"/>
    <property type="evidence" value="ECO:0007669"/>
    <property type="project" value="TreeGrafter"/>
</dbReference>
<dbReference type="Gene3D" id="3.10.450.10">
    <property type="match status" value="1"/>
</dbReference>
<proteinExistence type="inferred from homology"/>
<dbReference type="GO" id="GO:0005737">
    <property type="term" value="C:cytoplasm"/>
    <property type="evidence" value="ECO:0007669"/>
    <property type="project" value="TreeGrafter"/>
</dbReference>
<evidence type="ECO:0000259" key="5">
    <source>
        <dbReference type="Pfam" id="PF00031"/>
    </source>
</evidence>
<dbReference type="EMBL" id="VLTM01000069">
    <property type="protein sequence ID" value="KAA0158246.1"/>
    <property type="molecule type" value="Genomic_DNA"/>
</dbReference>
<dbReference type="EMBL" id="VLTL01000331">
    <property type="protein sequence ID" value="KAA0145991.1"/>
    <property type="molecule type" value="Genomic_DNA"/>
</dbReference>
<protein>
    <recommendedName>
        <fullName evidence="5">Cystatin domain-containing protein</fullName>
    </recommendedName>
</protein>
<dbReference type="InterPro" id="IPR046350">
    <property type="entry name" value="Cystatin_sf"/>
</dbReference>
<dbReference type="SUPFAM" id="SSF54403">
    <property type="entry name" value="Cystatin/monellin"/>
    <property type="match status" value="1"/>
</dbReference>
<evidence type="ECO:0000313" key="9">
    <source>
        <dbReference type="EMBL" id="KAA0169699.1"/>
    </source>
</evidence>
<keyword evidence="3" id="KW-0789">Thiol protease inhibitor</keyword>
<dbReference type="AlphaFoldDB" id="A0A5A8C1K4"/>
<organism evidence="7 11">
    <name type="scientific">Cafeteria roenbergensis</name>
    <name type="common">Marine flagellate</name>
    <dbReference type="NCBI Taxonomy" id="33653"/>
    <lineage>
        <taxon>Eukaryota</taxon>
        <taxon>Sar</taxon>
        <taxon>Stramenopiles</taxon>
        <taxon>Bigyra</taxon>
        <taxon>Opalozoa</taxon>
        <taxon>Bicosoecida</taxon>
        <taxon>Cafeteriaceae</taxon>
        <taxon>Cafeteria</taxon>
    </lineage>
</organism>
<evidence type="ECO:0000313" key="13">
    <source>
        <dbReference type="Proteomes" id="UP000325113"/>
    </source>
</evidence>
<dbReference type="PANTHER" id="PTHR46186:SF2">
    <property type="entry name" value="CYSTATIN"/>
    <property type="match status" value="1"/>
</dbReference>
<keyword evidence="11" id="KW-1185">Reference proteome</keyword>
<dbReference type="Proteomes" id="UP000325113">
    <property type="component" value="Unassembled WGS sequence"/>
</dbReference>
<comment type="similarity">
    <text evidence="1">Belongs to the cystatin family.</text>
</comment>